<proteinExistence type="predicted"/>
<dbReference type="STRING" id="329726.AM1_4508"/>
<dbReference type="KEGG" id="amr:AM1_4508"/>
<dbReference type="Proteomes" id="UP000000268">
    <property type="component" value="Chromosome"/>
</dbReference>
<accession>B0CG38</accession>
<protein>
    <submittedName>
        <fullName evidence="1">Uncharacterized protein</fullName>
    </submittedName>
</protein>
<dbReference type="OrthoDB" id="9846694at2"/>
<sequence>MVSGKEEDSLTAQIIELISNEPQTLVSLIGHTHSTSAKVSWVCQNLRGQGVIDLDREGIFYLSEVRSEPSGKN</sequence>
<name>B0CG38_ACAM1</name>
<dbReference type="RefSeq" id="WP_012164798.1">
    <property type="nucleotide sequence ID" value="NC_009925.1"/>
</dbReference>
<organism evidence="1 2">
    <name type="scientific">Acaryochloris marina (strain MBIC 11017)</name>
    <dbReference type="NCBI Taxonomy" id="329726"/>
    <lineage>
        <taxon>Bacteria</taxon>
        <taxon>Bacillati</taxon>
        <taxon>Cyanobacteriota</taxon>
        <taxon>Cyanophyceae</taxon>
        <taxon>Acaryochloridales</taxon>
        <taxon>Acaryochloridaceae</taxon>
        <taxon>Acaryochloris</taxon>
    </lineage>
</organism>
<dbReference type="HOGENOM" id="CLU_2695987_0_0_3"/>
<dbReference type="AlphaFoldDB" id="B0CG38"/>
<keyword evidence="2" id="KW-1185">Reference proteome</keyword>
<evidence type="ECO:0000313" key="1">
    <source>
        <dbReference type="EMBL" id="ABW29485.1"/>
    </source>
</evidence>
<reference evidence="1 2" key="1">
    <citation type="journal article" date="2008" name="Proc. Natl. Acad. Sci. U.S.A.">
        <title>Niche adaptation and genome expansion in the chlorophyll d-producing cyanobacterium Acaryochloris marina.</title>
        <authorList>
            <person name="Swingley W.D."/>
            <person name="Chen M."/>
            <person name="Cheung P.C."/>
            <person name="Conrad A.L."/>
            <person name="Dejesa L.C."/>
            <person name="Hao J."/>
            <person name="Honchak B.M."/>
            <person name="Karbach L.E."/>
            <person name="Kurdoglu A."/>
            <person name="Lahiri S."/>
            <person name="Mastrian S.D."/>
            <person name="Miyashita H."/>
            <person name="Page L."/>
            <person name="Ramakrishna P."/>
            <person name="Satoh S."/>
            <person name="Sattley W.M."/>
            <person name="Shimada Y."/>
            <person name="Taylor H.L."/>
            <person name="Tomo T."/>
            <person name="Tsuchiya T."/>
            <person name="Wang Z.T."/>
            <person name="Raymond J."/>
            <person name="Mimuro M."/>
            <person name="Blankenship R.E."/>
            <person name="Touchman J.W."/>
        </authorList>
    </citation>
    <scope>NUCLEOTIDE SEQUENCE [LARGE SCALE GENOMIC DNA]</scope>
    <source>
        <strain evidence="2">MBIC 11017</strain>
    </source>
</reference>
<evidence type="ECO:0000313" key="2">
    <source>
        <dbReference type="Proteomes" id="UP000000268"/>
    </source>
</evidence>
<dbReference type="EMBL" id="CP000828">
    <property type="protein sequence ID" value="ABW29485.1"/>
    <property type="molecule type" value="Genomic_DNA"/>
</dbReference>
<gene>
    <name evidence="1" type="ordered locus">AM1_4508</name>
</gene>